<dbReference type="OrthoDB" id="9796171at2"/>
<evidence type="ECO:0000313" key="6">
    <source>
        <dbReference type="Proteomes" id="UP000245839"/>
    </source>
</evidence>
<dbReference type="RefSeq" id="WP_109562317.1">
    <property type="nucleotide sequence ID" value="NZ_QGDJ01000001.1"/>
</dbReference>
<evidence type="ECO:0000313" key="4">
    <source>
        <dbReference type="EMBL" id="PWJ21669.1"/>
    </source>
</evidence>
<keyword evidence="1 5" id="KW-0808">Transferase</keyword>
<dbReference type="EMBL" id="QGDJ01000001">
    <property type="protein sequence ID" value="PWJ21669.1"/>
    <property type="molecule type" value="Genomic_DNA"/>
</dbReference>
<dbReference type="Gene3D" id="3.40.630.30">
    <property type="match status" value="1"/>
</dbReference>
<keyword evidence="6" id="KW-1185">Reference proteome</keyword>
<organism evidence="5 7">
    <name type="scientific">Jannaschia seohaensis</name>
    <dbReference type="NCBI Taxonomy" id="475081"/>
    <lineage>
        <taxon>Bacteria</taxon>
        <taxon>Pseudomonadati</taxon>
        <taxon>Pseudomonadota</taxon>
        <taxon>Alphaproteobacteria</taxon>
        <taxon>Rhodobacterales</taxon>
        <taxon>Roseobacteraceae</taxon>
        <taxon>Jannaschia</taxon>
    </lineage>
</organism>
<sequence length="139" mass="15073">MSLTIARTTDLAAPLEIRARVFMDEQGVSLADEIDGADPDCLHWLASDAQGPVATLRVLPMGPVAKIQRVAVLPRARRTGLGSALMRQVMRELRAMGFETALLGAQTEAMAFYERLGFAAHGPVYDDAGIPHRDMSRAL</sequence>
<dbReference type="PANTHER" id="PTHR43877:SF2">
    <property type="entry name" value="AMINOALKYLPHOSPHONATE N-ACETYLTRANSFERASE-RELATED"/>
    <property type="match status" value="1"/>
</dbReference>
<evidence type="ECO:0000259" key="3">
    <source>
        <dbReference type="PROSITE" id="PS51186"/>
    </source>
</evidence>
<dbReference type="InterPro" id="IPR016181">
    <property type="entry name" value="Acyl_CoA_acyltransferase"/>
</dbReference>
<dbReference type="SUPFAM" id="SSF55729">
    <property type="entry name" value="Acyl-CoA N-acyltransferases (Nat)"/>
    <property type="match status" value="1"/>
</dbReference>
<dbReference type="AlphaFoldDB" id="A0A2Y9A6Z7"/>
<reference evidence="4 6" key="2">
    <citation type="submission" date="2018-03" db="EMBL/GenBank/DDBJ databases">
        <title>Genomic Encyclopedia of Archaeal and Bacterial Type Strains, Phase II (KMG-II): from individual species to whole genera.</title>
        <authorList>
            <person name="Goeker M."/>
        </authorList>
    </citation>
    <scope>NUCLEOTIDE SEQUENCE [LARGE SCALE GENOMIC DNA]</scope>
    <source>
        <strain evidence="4 6">DSM 25227</strain>
    </source>
</reference>
<dbReference type="Pfam" id="PF13673">
    <property type="entry name" value="Acetyltransf_10"/>
    <property type="match status" value="1"/>
</dbReference>
<accession>A0A2Y9A6Z7</accession>
<gene>
    <name evidence="4" type="ORF">BCF38_10175</name>
    <name evidence="5" type="ORF">SAMN05421539_10175</name>
</gene>
<dbReference type="Proteomes" id="UP000245839">
    <property type="component" value="Unassembled WGS sequence"/>
</dbReference>
<dbReference type="InterPro" id="IPR000182">
    <property type="entry name" value="GNAT_dom"/>
</dbReference>
<dbReference type="PANTHER" id="PTHR43877">
    <property type="entry name" value="AMINOALKYLPHOSPHONATE N-ACETYLTRANSFERASE-RELATED-RELATED"/>
    <property type="match status" value="1"/>
</dbReference>
<name>A0A2Y9A6Z7_9RHOB</name>
<evidence type="ECO:0000256" key="1">
    <source>
        <dbReference type="ARBA" id="ARBA00022679"/>
    </source>
</evidence>
<feature type="domain" description="N-acetyltransferase" evidence="3">
    <location>
        <begin position="1"/>
        <end position="139"/>
    </location>
</feature>
<dbReference type="InterPro" id="IPR050832">
    <property type="entry name" value="Bact_Acetyltransf"/>
</dbReference>
<evidence type="ECO:0000313" key="5">
    <source>
        <dbReference type="EMBL" id="SSA37947.1"/>
    </source>
</evidence>
<reference evidence="5 7" key="1">
    <citation type="submission" date="2016-10" db="EMBL/GenBank/DDBJ databases">
        <authorList>
            <person name="Cai Z."/>
        </authorList>
    </citation>
    <scope>NUCLEOTIDE SEQUENCE [LARGE SCALE GENOMIC DNA]</scope>
    <source>
        <strain evidence="5 7">DSM 25227</strain>
    </source>
</reference>
<protein>
    <submittedName>
        <fullName evidence="5">Predicted N-acyltransferase, GNAT family</fullName>
    </submittedName>
    <submittedName>
        <fullName evidence="4">Putative GNAT family N-acyltransferase</fullName>
    </submittedName>
</protein>
<keyword evidence="2 5" id="KW-0012">Acyltransferase</keyword>
<evidence type="ECO:0000313" key="7">
    <source>
        <dbReference type="Proteomes" id="UP000251571"/>
    </source>
</evidence>
<evidence type="ECO:0000256" key="2">
    <source>
        <dbReference type="ARBA" id="ARBA00023315"/>
    </source>
</evidence>
<proteinExistence type="predicted"/>
<dbReference type="Proteomes" id="UP000251571">
    <property type="component" value="Unassembled WGS sequence"/>
</dbReference>
<dbReference type="PROSITE" id="PS51186">
    <property type="entry name" value="GNAT"/>
    <property type="match status" value="1"/>
</dbReference>
<dbReference type="CDD" id="cd04301">
    <property type="entry name" value="NAT_SF"/>
    <property type="match status" value="1"/>
</dbReference>
<dbReference type="EMBL" id="UETC01000001">
    <property type="protein sequence ID" value="SSA37947.1"/>
    <property type="molecule type" value="Genomic_DNA"/>
</dbReference>
<dbReference type="GO" id="GO:0016747">
    <property type="term" value="F:acyltransferase activity, transferring groups other than amino-acyl groups"/>
    <property type="evidence" value="ECO:0007669"/>
    <property type="project" value="InterPro"/>
</dbReference>